<feature type="domain" description="Deoxynucleoside kinase" evidence="1">
    <location>
        <begin position="6"/>
        <end position="207"/>
    </location>
</feature>
<organism evidence="2">
    <name type="scientific">viral metagenome</name>
    <dbReference type="NCBI Taxonomy" id="1070528"/>
    <lineage>
        <taxon>unclassified sequences</taxon>
        <taxon>metagenomes</taxon>
        <taxon>organismal metagenomes</taxon>
    </lineage>
</organism>
<name>A0A6C0KE03_9ZZZZ</name>
<dbReference type="PANTHER" id="PTHR10513:SF35">
    <property type="entry name" value="DEOXYADENOSINE KINASE"/>
    <property type="match status" value="1"/>
</dbReference>
<dbReference type="InterPro" id="IPR031314">
    <property type="entry name" value="DNK_dom"/>
</dbReference>
<dbReference type="Gene3D" id="3.40.50.300">
    <property type="entry name" value="P-loop containing nucleotide triphosphate hydrolases"/>
    <property type="match status" value="1"/>
</dbReference>
<dbReference type="InterPro" id="IPR002624">
    <property type="entry name" value="DCK/DGK"/>
</dbReference>
<sequence length="221" mass="25776">MAVRLISVEGNIGSGKSTFLEHLRVKYANHPNVVFAPEPVSIWESIKDVGGVSILEKFYQDQETYAFPFQMMAYISRLSILRKLVRERQPDTPLFIITERSLHTDKHIFAKMLYDQGKINDINYQIYLKWFHEFADDIPVTHCVYLKSDPDVCYNRVGLRARLGEDVIPLSYLESCHAYHEEYISMYPDRIVMDANTNLNVNPDVIHTWLEQFDGIVNQKE</sequence>
<dbReference type="AlphaFoldDB" id="A0A6C0KE03"/>
<accession>A0A6C0KE03</accession>
<dbReference type="GO" id="GO:0005524">
    <property type="term" value="F:ATP binding"/>
    <property type="evidence" value="ECO:0007669"/>
    <property type="project" value="InterPro"/>
</dbReference>
<dbReference type="EMBL" id="MN740869">
    <property type="protein sequence ID" value="QHU15879.1"/>
    <property type="molecule type" value="Genomic_DNA"/>
</dbReference>
<protein>
    <recommendedName>
        <fullName evidence="1">Deoxynucleoside kinase domain-containing protein</fullName>
    </recommendedName>
</protein>
<evidence type="ECO:0000313" key="2">
    <source>
        <dbReference type="EMBL" id="QHU15879.1"/>
    </source>
</evidence>
<dbReference type="GO" id="GO:0005737">
    <property type="term" value="C:cytoplasm"/>
    <property type="evidence" value="ECO:0007669"/>
    <property type="project" value="TreeGrafter"/>
</dbReference>
<dbReference type="Pfam" id="PF01712">
    <property type="entry name" value="dNK"/>
    <property type="match status" value="1"/>
</dbReference>
<dbReference type="SUPFAM" id="SSF52540">
    <property type="entry name" value="P-loop containing nucleoside triphosphate hydrolases"/>
    <property type="match status" value="1"/>
</dbReference>
<dbReference type="PANTHER" id="PTHR10513">
    <property type="entry name" value="DEOXYNUCLEOSIDE KINASE"/>
    <property type="match status" value="1"/>
</dbReference>
<evidence type="ECO:0000259" key="1">
    <source>
        <dbReference type="Pfam" id="PF01712"/>
    </source>
</evidence>
<dbReference type="InterPro" id="IPR027417">
    <property type="entry name" value="P-loop_NTPase"/>
</dbReference>
<reference evidence="2" key="1">
    <citation type="journal article" date="2020" name="Nature">
        <title>Giant virus diversity and host interactions through global metagenomics.</title>
        <authorList>
            <person name="Schulz F."/>
            <person name="Roux S."/>
            <person name="Paez-Espino D."/>
            <person name="Jungbluth S."/>
            <person name="Walsh D.A."/>
            <person name="Denef V.J."/>
            <person name="McMahon K.D."/>
            <person name="Konstantinidis K.T."/>
            <person name="Eloe-Fadrosh E.A."/>
            <person name="Kyrpides N.C."/>
            <person name="Woyke T."/>
        </authorList>
    </citation>
    <scope>NUCLEOTIDE SEQUENCE</scope>
    <source>
        <strain evidence="2">GVMAG-S-3300010158-109</strain>
    </source>
</reference>
<dbReference type="PIRSF" id="PIRSF000705">
    <property type="entry name" value="DNK"/>
    <property type="match status" value="1"/>
</dbReference>
<proteinExistence type="predicted"/>
<dbReference type="InterPro" id="IPR050566">
    <property type="entry name" value="Deoxyribonucleoside_kinase"/>
</dbReference>
<dbReference type="GO" id="GO:0019136">
    <property type="term" value="F:deoxynucleoside kinase activity"/>
    <property type="evidence" value="ECO:0007669"/>
    <property type="project" value="InterPro"/>
</dbReference>